<keyword evidence="8" id="KW-1185">Reference proteome</keyword>
<keyword evidence="2" id="KW-0805">Transcription regulation</keyword>
<name>A0A4R6DMM8_9RHOO</name>
<keyword evidence="4" id="KW-0804">Transcription</keyword>
<dbReference type="SUPFAM" id="SSF53850">
    <property type="entry name" value="Periplasmic binding protein-like II"/>
    <property type="match status" value="1"/>
</dbReference>
<dbReference type="PROSITE" id="PS50931">
    <property type="entry name" value="HTH_LYSR"/>
    <property type="match status" value="1"/>
</dbReference>
<evidence type="ECO:0000259" key="6">
    <source>
        <dbReference type="PROSITE" id="PS50931"/>
    </source>
</evidence>
<dbReference type="OrthoDB" id="5292387at2"/>
<dbReference type="SUPFAM" id="SSF46785">
    <property type="entry name" value="Winged helix' DNA-binding domain"/>
    <property type="match status" value="1"/>
</dbReference>
<proteinExistence type="inferred from homology"/>
<dbReference type="Pfam" id="PF03466">
    <property type="entry name" value="LysR_substrate"/>
    <property type="match status" value="1"/>
</dbReference>
<dbReference type="Pfam" id="PF00126">
    <property type="entry name" value="HTH_1"/>
    <property type="match status" value="1"/>
</dbReference>
<dbReference type="InterPro" id="IPR005119">
    <property type="entry name" value="LysR_subst-bd"/>
</dbReference>
<dbReference type="RefSeq" id="WP_133594806.1">
    <property type="nucleotide sequence ID" value="NZ_SNVV01000028.1"/>
</dbReference>
<dbReference type="Gene3D" id="3.40.190.10">
    <property type="entry name" value="Periplasmic binding protein-like II"/>
    <property type="match status" value="2"/>
</dbReference>
<comment type="caution">
    <text evidence="7">The sequence shown here is derived from an EMBL/GenBank/DDBJ whole genome shotgun (WGS) entry which is preliminary data.</text>
</comment>
<evidence type="ECO:0000256" key="5">
    <source>
        <dbReference type="SAM" id="SignalP"/>
    </source>
</evidence>
<accession>A0A4R6DMM8</accession>
<feature type="chain" id="PRO_5020237742" evidence="5">
    <location>
        <begin position="25"/>
        <end position="296"/>
    </location>
</feature>
<evidence type="ECO:0000313" key="8">
    <source>
        <dbReference type="Proteomes" id="UP000295129"/>
    </source>
</evidence>
<dbReference type="AlphaFoldDB" id="A0A4R6DMM8"/>
<evidence type="ECO:0000256" key="2">
    <source>
        <dbReference type="ARBA" id="ARBA00023015"/>
    </source>
</evidence>
<dbReference type="PRINTS" id="PR00039">
    <property type="entry name" value="HTHLYSR"/>
</dbReference>
<evidence type="ECO:0000313" key="7">
    <source>
        <dbReference type="EMBL" id="TDN46043.1"/>
    </source>
</evidence>
<dbReference type="Proteomes" id="UP000295129">
    <property type="component" value="Unassembled WGS sequence"/>
</dbReference>
<dbReference type="InterPro" id="IPR000847">
    <property type="entry name" value="LysR_HTH_N"/>
</dbReference>
<gene>
    <name evidence="7" type="ORF">C7389_12838</name>
</gene>
<organism evidence="7 8">
    <name type="scientific">Azoarcus indigens</name>
    <dbReference type="NCBI Taxonomy" id="29545"/>
    <lineage>
        <taxon>Bacteria</taxon>
        <taxon>Pseudomonadati</taxon>
        <taxon>Pseudomonadota</taxon>
        <taxon>Betaproteobacteria</taxon>
        <taxon>Rhodocyclales</taxon>
        <taxon>Zoogloeaceae</taxon>
        <taxon>Azoarcus</taxon>
    </lineage>
</organism>
<dbReference type="PANTHER" id="PTHR30346">
    <property type="entry name" value="TRANSCRIPTIONAL DUAL REGULATOR HCAR-RELATED"/>
    <property type="match status" value="1"/>
</dbReference>
<keyword evidence="3" id="KW-0238">DNA-binding</keyword>
<dbReference type="CDD" id="cd08414">
    <property type="entry name" value="PBP2_LTTR_aromatics_like"/>
    <property type="match status" value="1"/>
</dbReference>
<dbReference type="FunFam" id="1.10.10.10:FF:000001">
    <property type="entry name" value="LysR family transcriptional regulator"/>
    <property type="match status" value="1"/>
</dbReference>
<dbReference type="GO" id="GO:0003677">
    <property type="term" value="F:DNA binding"/>
    <property type="evidence" value="ECO:0007669"/>
    <property type="project" value="UniProtKB-KW"/>
</dbReference>
<dbReference type="GO" id="GO:0003700">
    <property type="term" value="F:DNA-binding transcription factor activity"/>
    <property type="evidence" value="ECO:0007669"/>
    <property type="project" value="InterPro"/>
</dbReference>
<protein>
    <submittedName>
        <fullName evidence="7">LysR family transcriptional regulator</fullName>
    </submittedName>
</protein>
<feature type="signal peptide" evidence="5">
    <location>
        <begin position="1"/>
        <end position="24"/>
    </location>
</feature>
<dbReference type="InterPro" id="IPR036390">
    <property type="entry name" value="WH_DNA-bd_sf"/>
</dbReference>
<dbReference type="Gene3D" id="1.10.10.10">
    <property type="entry name" value="Winged helix-like DNA-binding domain superfamily/Winged helix DNA-binding domain"/>
    <property type="match status" value="1"/>
</dbReference>
<feature type="domain" description="HTH lysR-type" evidence="6">
    <location>
        <begin position="2"/>
        <end position="59"/>
    </location>
</feature>
<evidence type="ECO:0000256" key="4">
    <source>
        <dbReference type="ARBA" id="ARBA00023163"/>
    </source>
</evidence>
<dbReference type="EMBL" id="SNVV01000028">
    <property type="protein sequence ID" value="TDN46043.1"/>
    <property type="molecule type" value="Genomic_DNA"/>
</dbReference>
<comment type="similarity">
    <text evidence="1">Belongs to the LysR transcriptional regulatory family.</text>
</comment>
<reference evidence="7 8" key="1">
    <citation type="submission" date="2019-03" db="EMBL/GenBank/DDBJ databases">
        <title>Genomic Encyclopedia of Type Strains, Phase IV (KMG-IV): sequencing the most valuable type-strain genomes for metagenomic binning, comparative biology and taxonomic classification.</title>
        <authorList>
            <person name="Goeker M."/>
        </authorList>
    </citation>
    <scope>NUCLEOTIDE SEQUENCE [LARGE SCALE GENOMIC DNA]</scope>
    <source>
        <strain evidence="7 8">DSM 12121</strain>
    </source>
</reference>
<dbReference type="InterPro" id="IPR036388">
    <property type="entry name" value="WH-like_DNA-bd_sf"/>
</dbReference>
<evidence type="ECO:0000256" key="1">
    <source>
        <dbReference type="ARBA" id="ARBA00009437"/>
    </source>
</evidence>
<evidence type="ECO:0000256" key="3">
    <source>
        <dbReference type="ARBA" id="ARBA00023125"/>
    </source>
</evidence>
<keyword evidence="5" id="KW-0732">Signal</keyword>
<dbReference type="PANTHER" id="PTHR30346:SF17">
    <property type="entry name" value="LYSR FAMILY TRANSCRIPTIONAL REGULATOR"/>
    <property type="match status" value="1"/>
</dbReference>
<sequence length="296" mass="31877">MPSLKQIRYFLAVADLGGFTQAAAALFVAQPALSRQIAQLEEELGFQLFEREPRGVRLTPAGAVYRSRVGSVHNLLAAAAEEGGQLARGEAGVLRLLHSSSVPARSLMPALDRFLQRCPGARIDLDRIASETQIGEVAGGRADLGIIRLPVLRRDPAVRFLELPAERLWVALPEAHALAEREALAVADLREQPFVTAVHLERGGLARLVTDLCLSRGFVPATARIISRKTSMLDLVAAGYGIAVVPERMTTLHPKGIRYLPLRDREARGLSALVLPQQATPLAQAFADIVLGMAAG</sequence>
<dbReference type="GO" id="GO:0032993">
    <property type="term" value="C:protein-DNA complex"/>
    <property type="evidence" value="ECO:0007669"/>
    <property type="project" value="TreeGrafter"/>
</dbReference>